<feature type="transmembrane region" description="Helical" evidence="17">
    <location>
        <begin position="20"/>
        <end position="37"/>
    </location>
</feature>
<gene>
    <name evidence="20" type="primary">ND4</name>
</gene>
<comment type="function">
    <text evidence="17">Core subunit of the mitochondrial membrane respiratory chain NADH dehydrogenase (Complex I) which catalyzes electron transfer from NADH through the respiratory chain, using ubiquinone as an electron acceptor. Essential for the catalytic activity and assembly of complex I.</text>
</comment>
<evidence type="ECO:0000256" key="2">
    <source>
        <dbReference type="ARBA" id="ARBA00004225"/>
    </source>
</evidence>
<dbReference type="EC" id="7.1.1.2" evidence="4 17"/>
<evidence type="ECO:0000256" key="10">
    <source>
        <dbReference type="ARBA" id="ARBA00022982"/>
    </source>
</evidence>
<dbReference type="PANTHER" id="PTHR43507">
    <property type="entry name" value="NADH-UBIQUINONE OXIDOREDUCTASE CHAIN 4"/>
    <property type="match status" value="1"/>
</dbReference>
<feature type="transmembrane region" description="Helical" evidence="17">
    <location>
        <begin position="79"/>
        <end position="97"/>
    </location>
</feature>
<dbReference type="GO" id="GO:0042773">
    <property type="term" value="P:ATP synthesis coupled electron transport"/>
    <property type="evidence" value="ECO:0007669"/>
    <property type="project" value="InterPro"/>
</dbReference>
<evidence type="ECO:0000256" key="3">
    <source>
        <dbReference type="ARBA" id="ARBA00009025"/>
    </source>
</evidence>
<dbReference type="AlphaFoldDB" id="A0A7H1CN87"/>
<evidence type="ECO:0000256" key="8">
    <source>
        <dbReference type="ARBA" id="ARBA00022692"/>
    </source>
</evidence>
<evidence type="ECO:0000256" key="9">
    <source>
        <dbReference type="ARBA" id="ARBA00022967"/>
    </source>
</evidence>
<keyword evidence="11 17" id="KW-1133">Transmembrane helix</keyword>
<dbReference type="Pfam" id="PF00361">
    <property type="entry name" value="Proton_antipo_M"/>
    <property type="match status" value="1"/>
</dbReference>
<feature type="transmembrane region" description="Helical" evidence="17">
    <location>
        <begin position="132"/>
        <end position="154"/>
    </location>
</feature>
<evidence type="ECO:0000259" key="19">
    <source>
        <dbReference type="Pfam" id="PF01059"/>
    </source>
</evidence>
<keyword evidence="6 17" id="KW-0813">Transport</keyword>
<dbReference type="PANTHER" id="PTHR43507:SF20">
    <property type="entry name" value="NADH-UBIQUINONE OXIDOREDUCTASE CHAIN 4"/>
    <property type="match status" value="1"/>
</dbReference>
<feature type="transmembrane region" description="Helical" evidence="17">
    <location>
        <begin position="268"/>
        <end position="290"/>
    </location>
</feature>
<dbReference type="GO" id="GO:0003954">
    <property type="term" value="F:NADH dehydrogenase activity"/>
    <property type="evidence" value="ECO:0007669"/>
    <property type="project" value="TreeGrafter"/>
</dbReference>
<evidence type="ECO:0000256" key="13">
    <source>
        <dbReference type="ARBA" id="ARBA00023075"/>
    </source>
</evidence>
<keyword evidence="15 17" id="KW-0472">Membrane</keyword>
<evidence type="ECO:0000256" key="16">
    <source>
        <dbReference type="ARBA" id="ARBA00049551"/>
    </source>
</evidence>
<accession>A0A7H1CN87</accession>
<keyword evidence="10 17" id="KW-0249">Electron transport</keyword>
<keyword evidence="12 17" id="KW-0520">NAD</keyword>
<feature type="transmembrane region" description="Helical" evidence="17">
    <location>
        <begin position="240"/>
        <end position="261"/>
    </location>
</feature>
<dbReference type="GO" id="GO:0008137">
    <property type="term" value="F:NADH dehydrogenase (ubiquinone) activity"/>
    <property type="evidence" value="ECO:0007669"/>
    <property type="project" value="UniProtKB-UniRule"/>
</dbReference>
<evidence type="ECO:0000256" key="11">
    <source>
        <dbReference type="ARBA" id="ARBA00022989"/>
    </source>
</evidence>
<feature type="transmembrane region" description="Helical" evidence="17">
    <location>
        <begin position="369"/>
        <end position="393"/>
    </location>
</feature>
<dbReference type="InterPro" id="IPR000260">
    <property type="entry name" value="NADH4_N"/>
</dbReference>
<evidence type="ECO:0000259" key="18">
    <source>
        <dbReference type="Pfam" id="PF00361"/>
    </source>
</evidence>
<dbReference type="InterPro" id="IPR001750">
    <property type="entry name" value="ND/Mrp_TM"/>
</dbReference>
<organism evidence="20">
    <name type="scientific">Semibalanus balanoides</name>
    <name type="common">Northern rock barnacle</name>
    <name type="synonym">Balanus balanoides</name>
    <dbReference type="NCBI Taxonomy" id="94630"/>
    <lineage>
        <taxon>Eukaryota</taxon>
        <taxon>Metazoa</taxon>
        <taxon>Ecdysozoa</taxon>
        <taxon>Arthropoda</taxon>
        <taxon>Crustacea</taxon>
        <taxon>Multicrustacea</taxon>
        <taxon>Cirripedia</taxon>
        <taxon>Thoracica</taxon>
        <taxon>Thoracicalcarea</taxon>
        <taxon>Balanomorpha</taxon>
        <taxon>Balanoidea</taxon>
        <taxon>Balanidae</taxon>
        <taxon>Semibalaninae</taxon>
        <taxon>Semibalanus</taxon>
    </lineage>
</organism>
<dbReference type="PRINTS" id="PR01437">
    <property type="entry name" value="NUOXDRDTASE4"/>
</dbReference>
<dbReference type="GO" id="GO:0015990">
    <property type="term" value="P:electron transport coupled proton transport"/>
    <property type="evidence" value="ECO:0007669"/>
    <property type="project" value="TreeGrafter"/>
</dbReference>
<evidence type="ECO:0000256" key="5">
    <source>
        <dbReference type="ARBA" id="ARBA00021006"/>
    </source>
</evidence>
<keyword evidence="8 17" id="KW-0812">Transmembrane</keyword>
<feature type="transmembrane region" description="Helical" evidence="17">
    <location>
        <begin position="296"/>
        <end position="318"/>
    </location>
</feature>
<proteinExistence type="inferred from homology"/>
<evidence type="ECO:0000256" key="17">
    <source>
        <dbReference type="RuleBase" id="RU003297"/>
    </source>
</evidence>
<evidence type="ECO:0000256" key="6">
    <source>
        <dbReference type="ARBA" id="ARBA00022448"/>
    </source>
</evidence>
<keyword evidence="7 17" id="KW-0679">Respiratory chain</keyword>
<evidence type="ECO:0000256" key="14">
    <source>
        <dbReference type="ARBA" id="ARBA00023128"/>
    </source>
</evidence>
<sequence>MSFMILGLMVMSFSKEFMSFFLYFILLSLNWLLMYNSNLISNSFLGSDVLSWFMIFLTFWIVMLMMLSSHGYKVSNYFYQKFCFVLMLMMFLLFLTFSSTDLLSFYIFFEGSLIPIYLLIVGWGYQPERLQAGIYLLLYTIFASLPLLISIFFTGKLLGSYSFSLMQTSFEAPYWISFWFFFSIFAFLVKLPAFYVHLWLPKAHVEAPVAGSMMLAGVLLKLGCYGMMRFMGFFEGKVAFMSSLLVSLGLLGGLFVSFICLRQVDLKALIAYSSVSHMGLALGGLGSWGLWGYSSCLYTCVAHGLCSSGLFFLSGVIYERSGSRSMMINKGMLEIMPSMSFWWFMYCIGNMAAPVVLNLVGELGLLGSILSFSFLSMTLLMLFSFMGACYSLYLFSSTQHGSYYSGIRSMSDGLIREYLVLFLHFFPLFFLILEVDFMTF</sequence>
<feature type="transmembrane region" description="Helical" evidence="17">
    <location>
        <begin position="414"/>
        <end position="433"/>
    </location>
</feature>
<feature type="domain" description="NADH:ubiquinone oxidoreductase chain 4 N-terminal" evidence="19">
    <location>
        <begin position="3"/>
        <end position="96"/>
    </location>
</feature>
<feature type="transmembrane region" description="Helical" evidence="17">
    <location>
        <begin position="49"/>
        <end position="67"/>
    </location>
</feature>
<protein>
    <recommendedName>
        <fullName evidence="5 17">NADH-ubiquinone oxidoreductase chain 4</fullName>
        <ecNumber evidence="4 17">7.1.1.2</ecNumber>
    </recommendedName>
</protein>
<comment type="subcellular location">
    <subcellularLocation>
        <location evidence="2 17">Mitochondrion membrane</location>
        <topology evidence="2 17">Multi-pass membrane protein</topology>
    </subcellularLocation>
</comment>
<dbReference type="InterPro" id="IPR003918">
    <property type="entry name" value="NADH_UbQ_OxRdtase"/>
</dbReference>
<evidence type="ECO:0000256" key="12">
    <source>
        <dbReference type="ARBA" id="ARBA00023027"/>
    </source>
</evidence>
<feature type="transmembrane region" description="Helical" evidence="17">
    <location>
        <begin position="174"/>
        <end position="195"/>
    </location>
</feature>
<feature type="domain" description="NADH:quinone oxidoreductase/Mrp antiporter transmembrane" evidence="18">
    <location>
        <begin position="99"/>
        <end position="383"/>
    </location>
</feature>
<geneLocation type="mitochondrion" evidence="20"/>
<keyword evidence="14 17" id="KW-0496">Mitochondrion</keyword>
<evidence type="ECO:0000256" key="15">
    <source>
        <dbReference type="ARBA" id="ARBA00023136"/>
    </source>
</evidence>
<dbReference type="GO" id="GO:0048039">
    <property type="term" value="F:ubiquinone binding"/>
    <property type="evidence" value="ECO:0007669"/>
    <property type="project" value="TreeGrafter"/>
</dbReference>
<evidence type="ECO:0000256" key="1">
    <source>
        <dbReference type="ARBA" id="ARBA00003257"/>
    </source>
</evidence>
<comment type="similarity">
    <text evidence="3 17">Belongs to the complex I subunit 4 family.</text>
</comment>
<comment type="function">
    <text evidence="1">Core subunit of the mitochondrial membrane respiratory chain NADH dehydrogenase (Complex I) that is believed to belong to the minimal assembly required for catalysis. Complex I functions in the transfer of electrons from NADH to the respiratory chain. The immediate electron acceptor for the enzyme is believed to be ubiquinone.</text>
</comment>
<evidence type="ECO:0000256" key="7">
    <source>
        <dbReference type="ARBA" id="ARBA00022660"/>
    </source>
</evidence>
<comment type="catalytic activity">
    <reaction evidence="16 17">
        <text>a ubiquinone + NADH + 5 H(+)(in) = a ubiquinol + NAD(+) + 4 H(+)(out)</text>
        <dbReference type="Rhea" id="RHEA:29091"/>
        <dbReference type="Rhea" id="RHEA-COMP:9565"/>
        <dbReference type="Rhea" id="RHEA-COMP:9566"/>
        <dbReference type="ChEBI" id="CHEBI:15378"/>
        <dbReference type="ChEBI" id="CHEBI:16389"/>
        <dbReference type="ChEBI" id="CHEBI:17976"/>
        <dbReference type="ChEBI" id="CHEBI:57540"/>
        <dbReference type="ChEBI" id="CHEBI:57945"/>
        <dbReference type="EC" id="7.1.1.2"/>
    </reaction>
</comment>
<feature type="transmembrane region" description="Helical" evidence="17">
    <location>
        <begin position="207"/>
        <end position="228"/>
    </location>
</feature>
<feature type="transmembrane region" description="Helical" evidence="17">
    <location>
        <begin position="103"/>
        <end position="125"/>
    </location>
</feature>
<name>A0A7H1CN87_SEMBA</name>
<feature type="transmembrane region" description="Helical" evidence="17">
    <location>
        <begin position="339"/>
        <end position="357"/>
    </location>
</feature>
<dbReference type="EMBL" id="MT528636">
    <property type="protein sequence ID" value="QNS22933.1"/>
    <property type="molecule type" value="Genomic_DNA"/>
</dbReference>
<dbReference type="Pfam" id="PF01059">
    <property type="entry name" value="Oxidored_q5_N"/>
    <property type="match status" value="1"/>
</dbReference>
<keyword evidence="13 17" id="KW-0830">Ubiquinone</keyword>
<keyword evidence="9" id="KW-1278">Translocase</keyword>
<dbReference type="GO" id="GO:0031966">
    <property type="term" value="C:mitochondrial membrane"/>
    <property type="evidence" value="ECO:0007669"/>
    <property type="project" value="UniProtKB-SubCell"/>
</dbReference>
<reference evidence="20" key="1">
    <citation type="journal article" date="2021" name="Mol. Biol.">
        <title>Ecological load and balancing selection in circumboreal barnacles.</title>
        <authorList>
            <person name="Nunez J.C.B."/>
            <person name="Rong S."/>
            <person name="Damian-Serrano A."/>
            <person name="Burley J.T."/>
            <person name="Elyanow R.G."/>
            <person name="Ferranti D.A."/>
            <person name="Neil K.B."/>
            <person name="Glenner H."/>
            <person name="Rosenblad M.A."/>
            <person name="Blomberg A."/>
            <person name="Johannesson K."/>
            <person name="Rand D.M."/>
        </authorList>
    </citation>
    <scope>NUCLEOTIDE SEQUENCE</scope>
</reference>
<evidence type="ECO:0000256" key="4">
    <source>
        <dbReference type="ARBA" id="ARBA00012944"/>
    </source>
</evidence>
<evidence type="ECO:0000313" key="20">
    <source>
        <dbReference type="EMBL" id="QNS22933.1"/>
    </source>
</evidence>